<dbReference type="InterPro" id="IPR027417">
    <property type="entry name" value="P-loop_NTPase"/>
</dbReference>
<dbReference type="PROSITE" id="PS50893">
    <property type="entry name" value="ABC_TRANSPORTER_2"/>
    <property type="match status" value="1"/>
</dbReference>
<reference evidence="5 6" key="1">
    <citation type="submission" date="2020-12" db="EMBL/GenBank/DDBJ databases">
        <title>Microbacterium sp. HY060.</title>
        <authorList>
            <person name="Zhou J."/>
        </authorList>
    </citation>
    <scope>NUCLEOTIDE SEQUENCE [LARGE SCALE GENOMIC DNA]</scope>
    <source>
        <strain evidence="5 6">HY60</strain>
    </source>
</reference>
<keyword evidence="6" id="KW-1185">Reference proteome</keyword>
<dbReference type="Gene3D" id="2.40.50.100">
    <property type="match status" value="1"/>
</dbReference>
<keyword evidence="2" id="KW-0547">Nucleotide-binding</keyword>
<dbReference type="PANTHER" id="PTHR42781:SF4">
    <property type="entry name" value="SPERMIDINE_PUTRESCINE IMPORT ATP-BINDING PROTEIN POTA"/>
    <property type="match status" value="1"/>
</dbReference>
<sequence length="368" mass="40020">MQRTVQDSSVSLDNVRIEYGGNAAVKNASFTIASGEFFTLLGPSGCGKTTLLRTIAGFNRQTSGTIRIGSTTIDDLPAHRRDTGMVFQNYAIFPHLNVRENIAYGLRARKLSKTEIDSRVKEALEMVDLTRYADRKPQNLSGGQQQRVVIARAIVVRPRVLLMDEPLANLDAKLRVRLRNDVRALQQELGITTIYVTHDQEEALDISDRIAVMSKGEVLQVGAPEEIYATPQHLFVAQFVGEGTFLPAQLRDDGRTAVLSNGTVIPVRAADAASGACNVGLRPEELNLARDDERADFDGTIVSRSYLGPHVQLRVDIGLEQSLLLRVPAAFCPRSVVVGSSVRVALAADAAVFHDGESTATDADEVLA</sequence>
<dbReference type="InterPro" id="IPR050093">
    <property type="entry name" value="ABC_SmlMolc_Importer"/>
</dbReference>
<evidence type="ECO:0000256" key="3">
    <source>
        <dbReference type="ARBA" id="ARBA00022840"/>
    </source>
</evidence>
<accession>A0ABX6YHB6</accession>
<proteinExistence type="predicted"/>
<dbReference type="RefSeq" id="WP_166987171.1">
    <property type="nucleotide sequence ID" value="NZ_CP061169.1"/>
</dbReference>
<evidence type="ECO:0000313" key="6">
    <source>
        <dbReference type="Proteomes" id="UP000662814"/>
    </source>
</evidence>
<keyword evidence="1" id="KW-0813">Transport</keyword>
<evidence type="ECO:0000256" key="2">
    <source>
        <dbReference type="ARBA" id="ARBA00022741"/>
    </source>
</evidence>
<evidence type="ECO:0000259" key="4">
    <source>
        <dbReference type="PROSITE" id="PS50893"/>
    </source>
</evidence>
<dbReference type="PROSITE" id="PS00211">
    <property type="entry name" value="ABC_TRANSPORTER_1"/>
    <property type="match status" value="1"/>
</dbReference>
<dbReference type="InterPro" id="IPR008995">
    <property type="entry name" value="Mo/tungstate-bd_C_term_dom"/>
</dbReference>
<dbReference type="Gene3D" id="3.40.50.300">
    <property type="entry name" value="P-loop containing nucleotide triphosphate hydrolases"/>
    <property type="match status" value="1"/>
</dbReference>
<dbReference type="GO" id="GO:0005524">
    <property type="term" value="F:ATP binding"/>
    <property type="evidence" value="ECO:0007669"/>
    <property type="project" value="UniProtKB-KW"/>
</dbReference>
<dbReference type="EMBL" id="CP061169">
    <property type="protein sequence ID" value="QPZ38199.1"/>
    <property type="molecule type" value="Genomic_DNA"/>
</dbReference>
<dbReference type="PANTHER" id="PTHR42781">
    <property type="entry name" value="SPERMIDINE/PUTRESCINE IMPORT ATP-BINDING PROTEIN POTA"/>
    <property type="match status" value="1"/>
</dbReference>
<dbReference type="Pfam" id="PF00005">
    <property type="entry name" value="ABC_tran"/>
    <property type="match status" value="1"/>
</dbReference>
<dbReference type="SUPFAM" id="SSF50331">
    <property type="entry name" value="MOP-like"/>
    <property type="match status" value="1"/>
</dbReference>
<organism evidence="5 6">
    <name type="scientific">Paramicrobacterium chengjingii</name>
    <dbReference type="NCBI Taxonomy" id="2769067"/>
    <lineage>
        <taxon>Bacteria</taxon>
        <taxon>Bacillati</taxon>
        <taxon>Actinomycetota</taxon>
        <taxon>Actinomycetes</taxon>
        <taxon>Micrococcales</taxon>
        <taxon>Microbacteriaceae</taxon>
        <taxon>Paramicrobacterium</taxon>
    </lineage>
</organism>
<name>A0ABX6YHB6_9MICO</name>
<keyword evidence="3 5" id="KW-0067">ATP-binding</keyword>
<dbReference type="InterPro" id="IPR013611">
    <property type="entry name" value="Transp-assoc_OB_typ2"/>
</dbReference>
<dbReference type="InterPro" id="IPR003593">
    <property type="entry name" value="AAA+_ATPase"/>
</dbReference>
<gene>
    <name evidence="5" type="ORF">HCR76_15650</name>
</gene>
<dbReference type="InterPro" id="IPR003439">
    <property type="entry name" value="ABC_transporter-like_ATP-bd"/>
</dbReference>
<protein>
    <submittedName>
        <fullName evidence="5">ABC transporter ATP-binding protein</fullName>
    </submittedName>
</protein>
<dbReference type="SUPFAM" id="SSF52540">
    <property type="entry name" value="P-loop containing nucleoside triphosphate hydrolases"/>
    <property type="match status" value="1"/>
</dbReference>
<dbReference type="Proteomes" id="UP000662814">
    <property type="component" value="Chromosome"/>
</dbReference>
<dbReference type="Pfam" id="PF08402">
    <property type="entry name" value="TOBE_2"/>
    <property type="match status" value="1"/>
</dbReference>
<dbReference type="SMART" id="SM00382">
    <property type="entry name" value="AAA"/>
    <property type="match status" value="1"/>
</dbReference>
<dbReference type="InterPro" id="IPR017871">
    <property type="entry name" value="ABC_transporter-like_CS"/>
</dbReference>
<evidence type="ECO:0000313" key="5">
    <source>
        <dbReference type="EMBL" id="QPZ38199.1"/>
    </source>
</evidence>
<feature type="domain" description="ABC transporter" evidence="4">
    <location>
        <begin position="10"/>
        <end position="240"/>
    </location>
</feature>
<evidence type="ECO:0000256" key="1">
    <source>
        <dbReference type="ARBA" id="ARBA00022448"/>
    </source>
</evidence>